<accession>A0A6N8DRS8</accession>
<gene>
    <name evidence="4" type="ORF">GJ654_20305</name>
</gene>
<dbReference type="AlphaFoldDB" id="A0A6N8DRS8"/>
<evidence type="ECO:0000256" key="2">
    <source>
        <dbReference type="SAM" id="MobiDB-lite"/>
    </source>
</evidence>
<dbReference type="InterPro" id="IPR003869">
    <property type="entry name" value="Polysac_CapD-like"/>
</dbReference>
<dbReference type="InterPro" id="IPR051203">
    <property type="entry name" value="Polysaccharide_Synthase-Rel"/>
</dbReference>
<evidence type="ECO:0000313" key="4">
    <source>
        <dbReference type="EMBL" id="MTV33322.1"/>
    </source>
</evidence>
<dbReference type="EMBL" id="WNKS01000035">
    <property type="protein sequence ID" value="MTV33322.1"/>
    <property type="molecule type" value="Genomic_DNA"/>
</dbReference>
<evidence type="ECO:0000259" key="3">
    <source>
        <dbReference type="Pfam" id="PF02719"/>
    </source>
</evidence>
<dbReference type="Pfam" id="PF02719">
    <property type="entry name" value="Polysacc_synt_2"/>
    <property type="match status" value="1"/>
</dbReference>
<dbReference type="CDD" id="cd05237">
    <property type="entry name" value="UDP_invert_4-6DH_SDR_e"/>
    <property type="match status" value="1"/>
</dbReference>
<dbReference type="SUPFAM" id="SSF51735">
    <property type="entry name" value="NAD(P)-binding Rossmann-fold domains"/>
    <property type="match status" value="1"/>
</dbReference>
<dbReference type="PANTHER" id="PTHR43318">
    <property type="entry name" value="UDP-N-ACETYLGLUCOSAMINE 4,6-DEHYDRATASE"/>
    <property type="match status" value="1"/>
</dbReference>
<feature type="domain" description="Polysaccharide biosynthesis protein CapD-like" evidence="3">
    <location>
        <begin position="45"/>
        <end position="326"/>
    </location>
</feature>
<organism evidence="4 5">
    <name type="scientific">Rhodoblastus acidophilus</name>
    <name type="common">Rhodopseudomonas acidophila</name>
    <dbReference type="NCBI Taxonomy" id="1074"/>
    <lineage>
        <taxon>Bacteria</taxon>
        <taxon>Pseudomonadati</taxon>
        <taxon>Pseudomonadota</taxon>
        <taxon>Alphaproteobacteria</taxon>
        <taxon>Hyphomicrobiales</taxon>
        <taxon>Rhodoblastaceae</taxon>
        <taxon>Rhodoblastus</taxon>
    </lineage>
</organism>
<protein>
    <submittedName>
        <fullName evidence="4">NAD-dependent epimerase/dehydratase family protein</fullName>
    </submittedName>
</protein>
<dbReference type="Gene3D" id="3.40.50.720">
    <property type="entry name" value="NAD(P)-binding Rossmann-like Domain"/>
    <property type="match status" value="1"/>
</dbReference>
<dbReference type="InterPro" id="IPR036291">
    <property type="entry name" value="NAD(P)-bd_dom_sf"/>
</dbReference>
<dbReference type="RefSeq" id="WP_155448001.1">
    <property type="nucleotide sequence ID" value="NZ_JAOQNR010000011.1"/>
</dbReference>
<evidence type="ECO:0000313" key="5">
    <source>
        <dbReference type="Proteomes" id="UP000439113"/>
    </source>
</evidence>
<feature type="region of interest" description="Disordered" evidence="2">
    <location>
        <begin position="398"/>
        <end position="422"/>
    </location>
</feature>
<sequence length="422" mass="45986">MNKHSFFQPRTANFADGALPMDAPRNECGAIVNGDTHARIAGKRVMVTGAGGSIGSELVAQIANLGPARLCLIDACEHNLYQVSYAISQHHPKLSAPACICDIRDEIAMRDLFVRETPEIVFHAAALKHVPLLEDHNVIEAVRTNVLGTKITLDLCCAFGSDFVMISTDKAVHPSSCMGLTKRVAELYVHDRALRFSGIRASLVRFGNVVGSSGSVVPLFQRQIQNGGPVTVTHPKMTRFLMTIDGAVRLVLAASSLPQTGFALYVLDMGKPVVILDLAVEMIRRAGLTPFKDIGVEFIGTRPGEKLHEVLNYDWEILTPTEVEGVQSAALHFDPEPKLHLIDSLLAAANARNVEEVKRKLIAVVPEYVRTRRLGECRSGSRSGGSRRGASFPTRLLENDQKLLRASTRAANKGELASPEFR</sequence>
<proteinExistence type="inferred from homology"/>
<dbReference type="PANTHER" id="PTHR43318:SF1">
    <property type="entry name" value="POLYSACCHARIDE BIOSYNTHESIS PROTEIN EPSC-RELATED"/>
    <property type="match status" value="1"/>
</dbReference>
<reference evidence="4 5" key="1">
    <citation type="submission" date="2019-11" db="EMBL/GenBank/DDBJ databases">
        <title>Whole-genome sequence of a Rhodoblastus acidophilus DSM 142.</title>
        <authorList>
            <person name="Kyndt J.A."/>
            <person name="Meyer T.E."/>
        </authorList>
    </citation>
    <scope>NUCLEOTIDE SEQUENCE [LARGE SCALE GENOMIC DNA]</scope>
    <source>
        <strain evidence="4 5">DSM 142</strain>
    </source>
</reference>
<dbReference type="Proteomes" id="UP000439113">
    <property type="component" value="Unassembled WGS sequence"/>
</dbReference>
<evidence type="ECO:0000256" key="1">
    <source>
        <dbReference type="ARBA" id="ARBA00007430"/>
    </source>
</evidence>
<dbReference type="OrthoDB" id="9803111at2"/>
<comment type="caution">
    <text evidence="4">The sequence shown here is derived from an EMBL/GenBank/DDBJ whole genome shotgun (WGS) entry which is preliminary data.</text>
</comment>
<name>A0A6N8DRS8_RHOAC</name>
<comment type="similarity">
    <text evidence="1">Belongs to the polysaccharide synthase family.</text>
</comment>